<keyword evidence="6" id="KW-0805">Transcription regulation</keyword>
<evidence type="ECO:0000256" key="2">
    <source>
        <dbReference type="ARBA" id="ARBA00005993"/>
    </source>
</evidence>
<organism evidence="14 15">
    <name type="scientific">Acrobeloides nanus</name>
    <dbReference type="NCBI Taxonomy" id="290746"/>
    <lineage>
        <taxon>Eukaryota</taxon>
        <taxon>Metazoa</taxon>
        <taxon>Ecdysozoa</taxon>
        <taxon>Nematoda</taxon>
        <taxon>Chromadorea</taxon>
        <taxon>Rhabditida</taxon>
        <taxon>Tylenchina</taxon>
        <taxon>Cephalobomorpha</taxon>
        <taxon>Cephaloboidea</taxon>
        <taxon>Cephalobidae</taxon>
        <taxon>Acrobeloides</taxon>
    </lineage>
</organism>
<dbReference type="InterPro" id="IPR050274">
    <property type="entry name" value="Nuclear_hormone_rcpt_NR2"/>
</dbReference>
<keyword evidence="9" id="KW-0675">Receptor</keyword>
<proteinExistence type="inferred from homology"/>
<feature type="compositionally biased region" description="Low complexity" evidence="11">
    <location>
        <begin position="475"/>
        <end position="484"/>
    </location>
</feature>
<keyword evidence="5" id="KW-0862">Zinc</keyword>
<evidence type="ECO:0000256" key="3">
    <source>
        <dbReference type="ARBA" id="ARBA00022723"/>
    </source>
</evidence>
<dbReference type="PROSITE" id="PS51030">
    <property type="entry name" value="NUCLEAR_REC_DBD_2"/>
    <property type="match status" value="1"/>
</dbReference>
<evidence type="ECO:0000256" key="9">
    <source>
        <dbReference type="ARBA" id="ARBA00023170"/>
    </source>
</evidence>
<evidence type="ECO:0000256" key="7">
    <source>
        <dbReference type="ARBA" id="ARBA00023125"/>
    </source>
</evidence>
<comment type="subcellular location">
    <subcellularLocation>
        <location evidence="1">Nucleus</location>
    </subcellularLocation>
</comment>
<keyword evidence="3" id="KW-0479">Metal-binding</keyword>
<evidence type="ECO:0000259" key="12">
    <source>
        <dbReference type="PROSITE" id="PS51030"/>
    </source>
</evidence>
<evidence type="ECO:0000313" key="14">
    <source>
        <dbReference type="Proteomes" id="UP000887540"/>
    </source>
</evidence>
<evidence type="ECO:0000256" key="8">
    <source>
        <dbReference type="ARBA" id="ARBA00023163"/>
    </source>
</evidence>
<name>A0A914D2T4_9BILA</name>
<evidence type="ECO:0000256" key="6">
    <source>
        <dbReference type="ARBA" id="ARBA00023015"/>
    </source>
</evidence>
<accession>A0A914D2T4</accession>
<dbReference type="WBParaSite" id="ACRNAN_scaffold1732.g11106.t1">
    <property type="protein sequence ID" value="ACRNAN_scaffold1732.g11106.t1"/>
    <property type="gene ID" value="ACRNAN_scaffold1732.g11106"/>
</dbReference>
<keyword evidence="7" id="KW-0238">DNA-binding</keyword>
<dbReference type="Gene3D" id="1.10.565.10">
    <property type="entry name" value="Retinoid X Receptor"/>
    <property type="match status" value="1"/>
</dbReference>
<keyword evidence="10" id="KW-0539">Nucleus</keyword>
<evidence type="ECO:0000256" key="4">
    <source>
        <dbReference type="ARBA" id="ARBA00022771"/>
    </source>
</evidence>
<dbReference type="SMART" id="SM00399">
    <property type="entry name" value="ZnF_C4"/>
    <property type="match status" value="1"/>
</dbReference>
<feature type="domain" description="NR LBD" evidence="13">
    <location>
        <begin position="354"/>
        <end position="612"/>
    </location>
</feature>
<keyword evidence="8" id="KW-0804">Transcription</keyword>
<dbReference type="AlphaFoldDB" id="A0A914D2T4"/>
<dbReference type="Gene3D" id="3.30.50.10">
    <property type="entry name" value="Erythroid Transcription Factor GATA-1, subunit A"/>
    <property type="match status" value="1"/>
</dbReference>
<dbReference type="InterPro" id="IPR001628">
    <property type="entry name" value="Znf_hrmn_rcpt"/>
</dbReference>
<dbReference type="GO" id="GO:0003700">
    <property type="term" value="F:DNA-binding transcription factor activity"/>
    <property type="evidence" value="ECO:0007669"/>
    <property type="project" value="InterPro"/>
</dbReference>
<keyword evidence="14" id="KW-1185">Reference proteome</keyword>
<reference evidence="15" key="1">
    <citation type="submission" date="2022-11" db="UniProtKB">
        <authorList>
            <consortium name="WormBaseParasite"/>
        </authorList>
    </citation>
    <scope>IDENTIFICATION</scope>
</reference>
<dbReference type="Pfam" id="PF00105">
    <property type="entry name" value="zf-C4"/>
    <property type="match status" value="1"/>
</dbReference>
<evidence type="ECO:0000259" key="13">
    <source>
        <dbReference type="PROSITE" id="PS51843"/>
    </source>
</evidence>
<evidence type="ECO:0000256" key="1">
    <source>
        <dbReference type="ARBA" id="ARBA00004123"/>
    </source>
</evidence>
<dbReference type="SUPFAM" id="SSF57716">
    <property type="entry name" value="Glucocorticoid receptor-like (DNA-binding domain)"/>
    <property type="match status" value="1"/>
</dbReference>
<evidence type="ECO:0000256" key="5">
    <source>
        <dbReference type="ARBA" id="ARBA00022833"/>
    </source>
</evidence>
<dbReference type="InterPro" id="IPR049636">
    <property type="entry name" value="HNF4-like_DBD"/>
</dbReference>
<feature type="region of interest" description="Disordered" evidence="11">
    <location>
        <begin position="151"/>
        <end position="171"/>
    </location>
</feature>
<dbReference type="SMART" id="SM00430">
    <property type="entry name" value="HOLI"/>
    <property type="match status" value="1"/>
</dbReference>
<feature type="domain" description="Nuclear receptor" evidence="12">
    <location>
        <begin position="77"/>
        <end position="152"/>
    </location>
</feature>
<dbReference type="GO" id="GO:0005634">
    <property type="term" value="C:nucleus"/>
    <property type="evidence" value="ECO:0007669"/>
    <property type="project" value="UniProtKB-SubCell"/>
</dbReference>
<dbReference type="PRINTS" id="PR00047">
    <property type="entry name" value="STROIDFINGER"/>
</dbReference>
<dbReference type="GO" id="GO:0008270">
    <property type="term" value="F:zinc ion binding"/>
    <property type="evidence" value="ECO:0007669"/>
    <property type="project" value="UniProtKB-KW"/>
</dbReference>
<dbReference type="Pfam" id="PF00104">
    <property type="entry name" value="Hormone_recep"/>
    <property type="match status" value="1"/>
</dbReference>
<evidence type="ECO:0000256" key="11">
    <source>
        <dbReference type="SAM" id="MobiDB-lite"/>
    </source>
</evidence>
<dbReference type="PANTHER" id="PTHR24083">
    <property type="entry name" value="NUCLEAR HORMONE RECEPTOR"/>
    <property type="match status" value="1"/>
</dbReference>
<feature type="region of interest" description="Disordered" evidence="11">
    <location>
        <begin position="462"/>
        <end position="486"/>
    </location>
</feature>
<feature type="region of interest" description="Disordered" evidence="11">
    <location>
        <begin position="278"/>
        <end position="300"/>
    </location>
</feature>
<dbReference type="InterPro" id="IPR000536">
    <property type="entry name" value="Nucl_hrmn_rcpt_lig-bd"/>
</dbReference>
<dbReference type="CDD" id="cd06960">
    <property type="entry name" value="NR_DBD_HNF4A"/>
    <property type="match status" value="1"/>
</dbReference>
<dbReference type="InterPro" id="IPR013088">
    <property type="entry name" value="Znf_NHR/GATA"/>
</dbReference>
<dbReference type="FunFam" id="3.30.50.10:FF:000030">
    <property type="entry name" value="Nuclear Hormone Receptor family"/>
    <property type="match status" value="1"/>
</dbReference>
<evidence type="ECO:0000256" key="10">
    <source>
        <dbReference type="ARBA" id="ARBA00023242"/>
    </source>
</evidence>
<dbReference type="SUPFAM" id="SSF48508">
    <property type="entry name" value="Nuclear receptor ligand-binding domain"/>
    <property type="match status" value="1"/>
</dbReference>
<protein>
    <submittedName>
        <fullName evidence="15">Nuclear receptor domain-containing protein</fullName>
    </submittedName>
</protein>
<comment type="similarity">
    <text evidence="2">Belongs to the nuclear hormone receptor family.</text>
</comment>
<dbReference type="InterPro" id="IPR035500">
    <property type="entry name" value="NHR-like_dom_sf"/>
</dbReference>
<dbReference type="GO" id="GO:0000978">
    <property type="term" value="F:RNA polymerase II cis-regulatory region sequence-specific DNA binding"/>
    <property type="evidence" value="ECO:0007669"/>
    <property type="project" value="InterPro"/>
</dbReference>
<keyword evidence="4" id="KW-0863">Zinc-finger</keyword>
<sequence>MGSREDHVIVDDIEEEQTHKVTIASTLGIEDAVGRLISYQDHNVQYYIANESGQIQQHVMMDNNGNMQVDQMDKTSALICLICEGQANGIHFGAMSCAACNAFFRRSVAENRKYVCRKDGNCVINYEVRCFCRACRMKKCLEMGMDPKAVQPHRDAIGKKPPTKNPKVITPTMKPLNELERKPISISPKPYSFGTQTAARASVEMPNTNIVVRSTSHSVSPPLMSQTQPMNTNFTRAPQVVTDADGNRFLLYEYTMEEEMAENVLNQDYSHDVSDYPMETGEPSKIDLQTPSKSPPKPKLTKLTPVKLNRSVISEHYTPKETPSNSFLGKELLDDENILKTSLAAYKSLRERRRLHYCPRTLRAIFGNVEPEFNLVHGGSYFQKDRCITEAALIAEYINSIKPFSMLSLDDKVALVKSFGPRFAIIEKYYITYQHRGHETNRIYHQDYTYYDISDEKAFLSGSANPEDPKHEKGSPSSKSKPNPMVGPATMRELNLPYMRKALKNIVGSMVAVGMSDVEFVALTLTLLFDPAIQGVSEIARRVISSARNRVYEEWMAYYVHTNVPNGAEKVGNTVLILSELQELTNMGSQNFHMVRLFGIAEYDELLNDLYM</sequence>
<dbReference type="Proteomes" id="UP000887540">
    <property type="component" value="Unplaced"/>
</dbReference>
<evidence type="ECO:0000313" key="15">
    <source>
        <dbReference type="WBParaSite" id="ACRNAN_scaffold1732.g11106.t1"/>
    </source>
</evidence>
<dbReference type="PROSITE" id="PS51843">
    <property type="entry name" value="NR_LBD"/>
    <property type="match status" value="1"/>
</dbReference>